<dbReference type="Gene3D" id="3.40.50.11550">
    <property type="match status" value="1"/>
</dbReference>
<organism evidence="1 2">
    <name type="scientific">Legionella clemsonensis</name>
    <dbReference type="NCBI Taxonomy" id="1867846"/>
    <lineage>
        <taxon>Bacteria</taxon>
        <taxon>Pseudomonadati</taxon>
        <taxon>Pseudomonadota</taxon>
        <taxon>Gammaproteobacteria</taxon>
        <taxon>Legionellales</taxon>
        <taxon>Legionellaceae</taxon>
        <taxon>Legionella</taxon>
    </lineage>
</organism>
<dbReference type="RefSeq" id="WP_094091153.1">
    <property type="nucleotide sequence ID" value="NZ_CP016397.1"/>
</dbReference>
<name>A0A222P323_9GAMM</name>
<dbReference type="EMBL" id="CP016397">
    <property type="protein sequence ID" value="ASQ46175.1"/>
    <property type="molecule type" value="Genomic_DNA"/>
</dbReference>
<proteinExistence type="predicted"/>
<dbReference type="AlphaFoldDB" id="A0A222P323"/>
<accession>A0A222P323</accession>
<evidence type="ECO:0000313" key="2">
    <source>
        <dbReference type="Proteomes" id="UP000201728"/>
    </source>
</evidence>
<gene>
    <name evidence="1" type="ORF">clem_08115</name>
</gene>
<protein>
    <submittedName>
        <fullName evidence="1">Uncharacterized protein</fullName>
    </submittedName>
</protein>
<reference evidence="1 2" key="1">
    <citation type="submission" date="2016-07" db="EMBL/GenBank/DDBJ databases">
        <authorList>
            <person name="Hassler H."/>
        </authorList>
    </citation>
    <scope>NUCLEOTIDE SEQUENCE [LARGE SCALE GENOMIC DNA]</scope>
    <source>
        <strain evidence="1 2">CDC-D5610</strain>
    </source>
</reference>
<sequence length="274" mass="31300">MFSHKLIFDLAAMKDAQEILFDYIKDDHVENILIAEDHLHHSPKEILIELITTLSKAKDNKLRSIVLVLEHLSYDHNVLLKEAIKKKEFTPELRKIFDKFPFFDAKNLELNLYSELAKVAIENGILIVGAETKGSSAIRKGELQRIKEGNESFEKTFTNTSLKDSNSVKIFLGGAAHIADLESYDTVTNEKITIKGLKSFLNDDEERGLTKSIYIKDRASLPEEDPKAVKLGKYIGKNFDEVIETTPKNNIISTAPKPNLEVDEFENRFRNFFR</sequence>
<evidence type="ECO:0000313" key="1">
    <source>
        <dbReference type="EMBL" id="ASQ46175.1"/>
    </source>
</evidence>
<dbReference type="KEGG" id="lcd:clem_08115"/>
<keyword evidence="2" id="KW-1185">Reference proteome</keyword>
<dbReference type="Proteomes" id="UP000201728">
    <property type="component" value="Chromosome"/>
</dbReference>